<comment type="similarity">
    <text evidence="2 6">Belongs to the V-ATPase G subunit family.</text>
</comment>
<evidence type="ECO:0000256" key="5">
    <source>
        <dbReference type="ARBA" id="ARBA00023065"/>
    </source>
</evidence>
<sequence>MDASRDGIQKLMTAEKEAQAIVSAAREEKTARLRQAVEEAKGEIAAYRAMREETYSKMLREQTGSKVEAESQLKVEFDAEMAKLKSQIDSSKGKIIGDLVASVTRA</sequence>
<dbReference type="GO" id="GO:0016887">
    <property type="term" value="F:ATP hydrolysis activity"/>
    <property type="evidence" value="ECO:0007669"/>
    <property type="project" value="TreeGrafter"/>
</dbReference>
<evidence type="ECO:0000256" key="1">
    <source>
        <dbReference type="ARBA" id="ARBA00003847"/>
    </source>
</evidence>
<dbReference type="Pfam" id="PF03179">
    <property type="entry name" value="V-ATPase_G"/>
    <property type="match status" value="1"/>
</dbReference>
<gene>
    <name evidence="8" type="ORF">OMED0930_LOCUS3259</name>
    <name evidence="7" type="ORF">OMED0936_LOCUS1305</name>
</gene>
<dbReference type="InterPro" id="IPR005124">
    <property type="entry name" value="V-ATPase_G"/>
</dbReference>
<dbReference type="Gene3D" id="1.20.5.2950">
    <property type="match status" value="1"/>
</dbReference>
<keyword evidence="3 6" id="KW-0813">Transport</keyword>
<evidence type="ECO:0000256" key="4">
    <source>
        <dbReference type="ARBA" id="ARBA00022781"/>
    </source>
</evidence>
<comment type="function">
    <text evidence="6">Subunit of the V1 complex of vacuolar(H+)-ATPase (V-ATPase), a multisubunit enzyme composed of a peripheral complex (V1) that hydrolyzes ATP and a membrane integral complex (V0) that translocates protons. V-ATPase is responsible for acidifying and maintaining the pH of intracellular compartments and in some cell types, is targeted to the plasma membrane, where it is responsible for acidifying the extracellular environment.</text>
</comment>
<dbReference type="GO" id="GO:0000221">
    <property type="term" value="C:vacuolar proton-transporting V-type ATPase, V1 domain"/>
    <property type="evidence" value="ECO:0007669"/>
    <property type="project" value="TreeGrafter"/>
</dbReference>
<organism evidence="8">
    <name type="scientific">Ostreococcus mediterraneus</name>
    <dbReference type="NCBI Taxonomy" id="1486918"/>
    <lineage>
        <taxon>Eukaryota</taxon>
        <taxon>Viridiplantae</taxon>
        <taxon>Chlorophyta</taxon>
        <taxon>Mamiellophyceae</taxon>
        <taxon>Mamiellales</taxon>
        <taxon>Bathycoccaceae</taxon>
        <taxon>Ostreococcus</taxon>
    </lineage>
</organism>
<evidence type="ECO:0000256" key="2">
    <source>
        <dbReference type="ARBA" id="ARBA00010066"/>
    </source>
</evidence>
<dbReference type="NCBIfam" id="TIGR01147">
    <property type="entry name" value="V_ATP_synt_G"/>
    <property type="match status" value="1"/>
</dbReference>
<evidence type="ECO:0000313" key="8">
    <source>
        <dbReference type="EMBL" id="CAD8812165.1"/>
    </source>
</evidence>
<accession>A0A6T5YIX6</accession>
<reference evidence="8" key="1">
    <citation type="submission" date="2021-01" db="EMBL/GenBank/DDBJ databases">
        <authorList>
            <person name="Corre E."/>
            <person name="Pelletier E."/>
            <person name="Niang G."/>
            <person name="Scheremetjew M."/>
            <person name="Finn R."/>
            <person name="Kale V."/>
            <person name="Holt S."/>
            <person name="Cochrane G."/>
            <person name="Meng A."/>
            <person name="Brown T."/>
            <person name="Cohen L."/>
        </authorList>
    </citation>
    <scope>NUCLEOTIDE SEQUENCE</scope>
    <source>
        <strain evidence="8">Clade-D-RCC1621</strain>
        <strain evidence="7">Clade-D-RCC2573</strain>
    </source>
</reference>
<dbReference type="GO" id="GO:0046961">
    <property type="term" value="F:proton-transporting ATPase activity, rotational mechanism"/>
    <property type="evidence" value="ECO:0007669"/>
    <property type="project" value="InterPro"/>
</dbReference>
<comment type="subunit">
    <text evidence="6">V-ATPase is a heteromultimeric enzyme made up of two complexes: the ATP-hydrolytic V1 complex and the proton translocation V0 complex.</text>
</comment>
<keyword evidence="4 6" id="KW-0375">Hydrogen ion transport</keyword>
<proteinExistence type="inferred from homology"/>
<evidence type="ECO:0000256" key="6">
    <source>
        <dbReference type="RuleBase" id="RU364019"/>
    </source>
</evidence>
<keyword evidence="5 6" id="KW-0406">Ion transport</keyword>
<evidence type="ECO:0000313" key="7">
    <source>
        <dbReference type="EMBL" id="CAD8728785.1"/>
    </source>
</evidence>
<dbReference type="PANTHER" id="PTHR12713">
    <property type="entry name" value="VACUOLAR ATP SYNTHASE SUBUNIT G"/>
    <property type="match status" value="1"/>
</dbReference>
<dbReference type="AlphaFoldDB" id="A0A6T5YIX6"/>
<dbReference type="PANTHER" id="PTHR12713:SF11">
    <property type="entry name" value="V-TYPE PROTON ATPASE SUBUNIT G"/>
    <property type="match status" value="1"/>
</dbReference>
<dbReference type="EMBL" id="HBFO01004718">
    <property type="protein sequence ID" value="CAD8812165.1"/>
    <property type="molecule type" value="Transcribed_RNA"/>
</dbReference>
<name>A0A6T5YIX6_9CHLO</name>
<protein>
    <recommendedName>
        <fullName evidence="6">V-type proton ATPase subunit G</fullName>
    </recommendedName>
</protein>
<comment type="function">
    <text evidence="1">Catalytic subunit of the peripheral V1 complex of vacuolar ATPase (V-ATPase). V-ATPase is responsible for acidifying a variety of intracellular compartments in eukaryotic cells.</text>
</comment>
<evidence type="ECO:0000256" key="3">
    <source>
        <dbReference type="ARBA" id="ARBA00022448"/>
    </source>
</evidence>
<dbReference type="EMBL" id="HBFF01001639">
    <property type="protein sequence ID" value="CAD8728785.1"/>
    <property type="molecule type" value="Transcribed_RNA"/>
</dbReference>